<dbReference type="InterPro" id="IPR029021">
    <property type="entry name" value="Prot-tyrosine_phosphatase-like"/>
</dbReference>
<dbReference type="RefSeq" id="XP_005773942.1">
    <property type="nucleotide sequence ID" value="XM_005773885.1"/>
</dbReference>
<dbReference type="HOGENOM" id="CLU_047330_2_0_1"/>
<reference evidence="4" key="2">
    <citation type="submission" date="2024-10" db="UniProtKB">
        <authorList>
            <consortium name="EnsemblProtists"/>
        </authorList>
    </citation>
    <scope>IDENTIFICATION</scope>
</reference>
<dbReference type="SUPFAM" id="SSF52799">
    <property type="entry name" value="(Phosphotyrosine protein) phosphatases II"/>
    <property type="match status" value="1"/>
</dbReference>
<reference evidence="5" key="1">
    <citation type="journal article" date="2013" name="Nature">
        <title>Pan genome of the phytoplankton Emiliania underpins its global distribution.</title>
        <authorList>
            <person name="Read B.A."/>
            <person name="Kegel J."/>
            <person name="Klute M.J."/>
            <person name="Kuo A."/>
            <person name="Lefebvre S.C."/>
            <person name="Maumus F."/>
            <person name="Mayer C."/>
            <person name="Miller J."/>
            <person name="Monier A."/>
            <person name="Salamov A."/>
            <person name="Young J."/>
            <person name="Aguilar M."/>
            <person name="Claverie J.M."/>
            <person name="Frickenhaus S."/>
            <person name="Gonzalez K."/>
            <person name="Herman E.K."/>
            <person name="Lin Y.C."/>
            <person name="Napier J."/>
            <person name="Ogata H."/>
            <person name="Sarno A.F."/>
            <person name="Shmutz J."/>
            <person name="Schroeder D."/>
            <person name="de Vargas C."/>
            <person name="Verret F."/>
            <person name="von Dassow P."/>
            <person name="Valentin K."/>
            <person name="Van de Peer Y."/>
            <person name="Wheeler G."/>
            <person name="Dacks J.B."/>
            <person name="Delwiche C.F."/>
            <person name="Dyhrman S.T."/>
            <person name="Glockner G."/>
            <person name="John U."/>
            <person name="Richards T."/>
            <person name="Worden A.Z."/>
            <person name="Zhang X."/>
            <person name="Grigoriev I.V."/>
            <person name="Allen A.E."/>
            <person name="Bidle K."/>
            <person name="Borodovsky M."/>
            <person name="Bowler C."/>
            <person name="Brownlee C."/>
            <person name="Cock J.M."/>
            <person name="Elias M."/>
            <person name="Gladyshev V.N."/>
            <person name="Groth M."/>
            <person name="Guda C."/>
            <person name="Hadaegh A."/>
            <person name="Iglesias-Rodriguez M.D."/>
            <person name="Jenkins J."/>
            <person name="Jones B.M."/>
            <person name="Lawson T."/>
            <person name="Leese F."/>
            <person name="Lindquist E."/>
            <person name="Lobanov A."/>
            <person name="Lomsadze A."/>
            <person name="Malik S.B."/>
            <person name="Marsh M.E."/>
            <person name="Mackinder L."/>
            <person name="Mock T."/>
            <person name="Mueller-Roeber B."/>
            <person name="Pagarete A."/>
            <person name="Parker M."/>
            <person name="Probert I."/>
            <person name="Quesneville H."/>
            <person name="Raines C."/>
            <person name="Rensing S.A."/>
            <person name="Riano-Pachon D.M."/>
            <person name="Richier S."/>
            <person name="Rokitta S."/>
            <person name="Shiraiwa Y."/>
            <person name="Soanes D.M."/>
            <person name="van der Giezen M."/>
            <person name="Wahlund T.M."/>
            <person name="Williams B."/>
            <person name="Wilson W."/>
            <person name="Wolfe G."/>
            <person name="Wurch L.L."/>
        </authorList>
    </citation>
    <scope>NUCLEOTIDE SEQUENCE</scope>
</reference>
<keyword evidence="1" id="KW-0472">Membrane</keyword>
<dbReference type="PANTHER" id="PTHR46274">
    <property type="entry name" value="PHOSPHATIDYLINOSITOL PHOSPHATASE"/>
    <property type="match status" value="1"/>
</dbReference>
<evidence type="ECO:0000256" key="1">
    <source>
        <dbReference type="SAM" id="Phobius"/>
    </source>
</evidence>
<feature type="transmembrane region" description="Helical" evidence="1">
    <location>
        <begin position="12"/>
        <end position="30"/>
    </location>
</feature>
<dbReference type="SMART" id="SM00195">
    <property type="entry name" value="DSPc"/>
    <property type="match status" value="1"/>
</dbReference>
<dbReference type="InterPro" id="IPR000340">
    <property type="entry name" value="Dual-sp_phosphatase_cat-dom"/>
</dbReference>
<dbReference type="eggNOG" id="ENOG502SH2N">
    <property type="taxonomic scope" value="Eukaryota"/>
</dbReference>
<dbReference type="PANTHER" id="PTHR46274:SF6">
    <property type="entry name" value="TYR_PHOSPHATASE_2 DOMAIN-CONTAINING PROTEIN"/>
    <property type="match status" value="1"/>
</dbReference>
<evidence type="ECO:0000259" key="3">
    <source>
        <dbReference type="PROSITE" id="PS50056"/>
    </source>
</evidence>
<dbReference type="EnsemblProtists" id="EOD21513">
    <property type="protein sequence ID" value="EOD21513"/>
    <property type="gene ID" value="EMIHUDRAFT_255243"/>
</dbReference>
<name>A0A0D3JDC8_EMIH1</name>
<keyword evidence="1" id="KW-1133">Transmembrane helix</keyword>
<dbReference type="PROSITE" id="PS50054">
    <property type="entry name" value="TYR_PHOSPHATASE_DUAL"/>
    <property type="match status" value="1"/>
</dbReference>
<protein>
    <recommendedName>
        <fullName evidence="6">Tyrosine specific protein phosphatases domain-containing protein</fullName>
    </recommendedName>
</protein>
<feature type="domain" description="Tyrosine-protein phosphatase" evidence="2">
    <location>
        <begin position="66"/>
        <end position="222"/>
    </location>
</feature>
<accession>A0A0D3JDC8</accession>
<dbReference type="PaxDb" id="2903-EOD21513"/>
<dbReference type="GeneID" id="17267060"/>
<evidence type="ECO:0000259" key="2">
    <source>
        <dbReference type="PROSITE" id="PS50054"/>
    </source>
</evidence>
<dbReference type="InterPro" id="IPR000387">
    <property type="entry name" value="Tyr_Pase_dom"/>
</dbReference>
<evidence type="ECO:0000313" key="4">
    <source>
        <dbReference type="EnsemblProtists" id="EOD21513"/>
    </source>
</evidence>
<evidence type="ECO:0008006" key="6">
    <source>
        <dbReference type="Google" id="ProtNLM"/>
    </source>
</evidence>
<organism evidence="4 5">
    <name type="scientific">Emiliania huxleyi (strain CCMP1516)</name>
    <dbReference type="NCBI Taxonomy" id="280463"/>
    <lineage>
        <taxon>Eukaryota</taxon>
        <taxon>Haptista</taxon>
        <taxon>Haptophyta</taxon>
        <taxon>Prymnesiophyceae</taxon>
        <taxon>Isochrysidales</taxon>
        <taxon>Noelaerhabdaceae</taxon>
        <taxon>Emiliania</taxon>
    </lineage>
</organism>
<dbReference type="Gene3D" id="3.90.190.10">
    <property type="entry name" value="Protein tyrosine phosphatase superfamily"/>
    <property type="match status" value="1"/>
</dbReference>
<evidence type="ECO:0000313" key="5">
    <source>
        <dbReference type="Proteomes" id="UP000013827"/>
    </source>
</evidence>
<sequence>MALGVLTALQSPAVWAAALGVYCGVYLLLLKKKLPRTWWLPLTKCYFWPMIGPTFVARRFISPQPYFSVVDDVLLLGAVPLACMGHPRELHDMGVRAVVNMQAEYGGPVAAYAALSPPIEQLHLPVTDHMEPTLGQLQQAVAFISEQVQKGAEEGKSRVLVHCKAGHGRGAAVAFAYLLSEHGLSMAEAQRRLSPVRHVRRKLHRQVGLLEYARAVGATPTDSGNGLPPFIQEKAAHEML</sequence>
<keyword evidence="5" id="KW-1185">Reference proteome</keyword>
<dbReference type="PROSITE" id="PS50056">
    <property type="entry name" value="TYR_PHOSPHATASE_2"/>
    <property type="match status" value="1"/>
</dbReference>
<proteinExistence type="predicted"/>
<dbReference type="AlphaFoldDB" id="A0A0D3JDC8"/>
<dbReference type="Pfam" id="PF00782">
    <property type="entry name" value="DSPc"/>
    <property type="match status" value="1"/>
</dbReference>
<feature type="domain" description="Tyrosine specific protein phosphatases" evidence="3">
    <location>
        <begin position="138"/>
        <end position="197"/>
    </location>
</feature>
<dbReference type="Proteomes" id="UP000013827">
    <property type="component" value="Unassembled WGS sequence"/>
</dbReference>
<keyword evidence="1" id="KW-0812">Transmembrane</keyword>
<dbReference type="KEGG" id="ehx:EMIHUDRAFT_255243"/>
<dbReference type="InterPro" id="IPR020422">
    <property type="entry name" value="TYR_PHOSPHATASE_DUAL_dom"/>
</dbReference>